<dbReference type="EMBL" id="VOWJ01000002">
    <property type="protein sequence ID" value="TXE90060.1"/>
    <property type="molecule type" value="Genomic_DNA"/>
</dbReference>
<name>A0A5C7DU71_9BACT</name>
<accession>A0A5C7DU71</accession>
<evidence type="ECO:0000313" key="2">
    <source>
        <dbReference type="EMBL" id="TXE90060.1"/>
    </source>
</evidence>
<protein>
    <submittedName>
        <fullName evidence="2">LicD family protein</fullName>
    </submittedName>
</protein>
<feature type="domain" description="LicD/FKTN/FKRP nucleotidyltransferase" evidence="1">
    <location>
        <begin position="24"/>
        <end position="125"/>
    </location>
</feature>
<sequence>MQEISLDEQKKSLVKLLECFDDFCKKYNIVYSLGGGTLIGAARHKGFIPWDDDIDIYMYYDEYEKFVRYWKNTENIYLENLYDKNCKYFYFLAKIYNKDYLIEDRDYKRCPLFLDIFIYDFVPNDIDLIRKTAKK</sequence>
<dbReference type="GO" id="GO:0009100">
    <property type="term" value="P:glycoprotein metabolic process"/>
    <property type="evidence" value="ECO:0007669"/>
    <property type="project" value="UniProtKB-ARBA"/>
</dbReference>
<gene>
    <name evidence="2" type="ORF">FPD38_00015</name>
</gene>
<proteinExistence type="predicted"/>
<comment type="caution">
    <text evidence="2">The sequence shown here is derived from an EMBL/GenBank/DDBJ whole genome shotgun (WGS) entry which is preliminary data.</text>
</comment>
<reference evidence="2 3" key="1">
    <citation type="submission" date="2019-07" db="EMBL/GenBank/DDBJ databases">
        <title>Rapid identification of Enteric Bacteria from Whole Genome Sequences (WGS) using Average Nucleotide Identity (ANI).</title>
        <authorList>
            <person name="Lane C."/>
        </authorList>
    </citation>
    <scope>NUCLEOTIDE SEQUENCE [LARGE SCALE GENOMIC DNA]</scope>
    <source>
        <strain evidence="2 3">2016D-0084</strain>
    </source>
</reference>
<dbReference type="Pfam" id="PF04991">
    <property type="entry name" value="LicD"/>
    <property type="match status" value="1"/>
</dbReference>
<dbReference type="InterPro" id="IPR052942">
    <property type="entry name" value="LPS_cholinephosphotransferase"/>
</dbReference>
<dbReference type="PANTHER" id="PTHR43404:SF2">
    <property type="entry name" value="LIPOPOLYSACCHARIDE CHOLINEPHOSPHOTRANSFERASE LICD"/>
    <property type="match status" value="1"/>
</dbReference>
<dbReference type="InterPro" id="IPR007074">
    <property type="entry name" value="LicD/FKTN/FKRP_NTP_transf"/>
</dbReference>
<dbReference type="PANTHER" id="PTHR43404">
    <property type="entry name" value="LIPOPOLYSACCHARIDE CHOLINEPHOSPHOTRANSFERASE LICD"/>
    <property type="match status" value="1"/>
</dbReference>
<dbReference type="AlphaFoldDB" id="A0A5C7DU71"/>
<dbReference type="Proteomes" id="UP000321629">
    <property type="component" value="Unassembled WGS sequence"/>
</dbReference>
<organism evidence="2 3">
    <name type="scientific">Campylobacter volucris</name>
    <dbReference type="NCBI Taxonomy" id="1031542"/>
    <lineage>
        <taxon>Bacteria</taxon>
        <taxon>Pseudomonadati</taxon>
        <taxon>Campylobacterota</taxon>
        <taxon>Epsilonproteobacteria</taxon>
        <taxon>Campylobacterales</taxon>
        <taxon>Campylobacteraceae</taxon>
        <taxon>Campylobacter</taxon>
    </lineage>
</organism>
<dbReference type="RefSeq" id="WP_147554786.1">
    <property type="nucleotide sequence ID" value="NZ_VOWJ01000002.1"/>
</dbReference>
<evidence type="ECO:0000259" key="1">
    <source>
        <dbReference type="Pfam" id="PF04991"/>
    </source>
</evidence>
<evidence type="ECO:0000313" key="3">
    <source>
        <dbReference type="Proteomes" id="UP000321629"/>
    </source>
</evidence>